<feature type="domain" description="Fe2OG dioxygenase" evidence="6">
    <location>
        <begin position="190"/>
        <end position="290"/>
    </location>
</feature>
<keyword evidence="4 5" id="KW-0408">Iron</keyword>
<keyword evidence="8" id="KW-1185">Reference proteome</keyword>
<keyword evidence="5" id="KW-0560">Oxidoreductase</keyword>
<comment type="similarity">
    <text evidence="1 5">Belongs to the iron/ascorbate-dependent oxidoreductase family.</text>
</comment>
<dbReference type="SUPFAM" id="SSF51197">
    <property type="entry name" value="Clavaminate synthase-like"/>
    <property type="match status" value="1"/>
</dbReference>
<name>A0AAE1JTL2_9FABA</name>
<dbReference type="InterPro" id="IPR050295">
    <property type="entry name" value="Plant_2OG-oxidoreductases"/>
</dbReference>
<organism evidence="7 8">
    <name type="scientific">Acacia crassicarpa</name>
    <name type="common">northern wattle</name>
    <dbReference type="NCBI Taxonomy" id="499986"/>
    <lineage>
        <taxon>Eukaryota</taxon>
        <taxon>Viridiplantae</taxon>
        <taxon>Streptophyta</taxon>
        <taxon>Embryophyta</taxon>
        <taxon>Tracheophyta</taxon>
        <taxon>Spermatophyta</taxon>
        <taxon>Magnoliopsida</taxon>
        <taxon>eudicotyledons</taxon>
        <taxon>Gunneridae</taxon>
        <taxon>Pentapetalae</taxon>
        <taxon>rosids</taxon>
        <taxon>fabids</taxon>
        <taxon>Fabales</taxon>
        <taxon>Fabaceae</taxon>
        <taxon>Caesalpinioideae</taxon>
        <taxon>mimosoid clade</taxon>
        <taxon>Acacieae</taxon>
        <taxon>Acacia</taxon>
    </lineage>
</organism>
<dbReference type="GO" id="GO:0046872">
    <property type="term" value="F:metal ion binding"/>
    <property type="evidence" value="ECO:0007669"/>
    <property type="project" value="UniProtKB-KW"/>
</dbReference>
<dbReference type="GO" id="GO:0031418">
    <property type="term" value="F:L-ascorbic acid binding"/>
    <property type="evidence" value="ECO:0007669"/>
    <property type="project" value="UniProtKB-KW"/>
</dbReference>
<dbReference type="PROSITE" id="PS51471">
    <property type="entry name" value="FE2OG_OXY"/>
    <property type="match status" value="1"/>
</dbReference>
<dbReference type="Pfam" id="PF03171">
    <property type="entry name" value="2OG-FeII_Oxy"/>
    <property type="match status" value="1"/>
</dbReference>
<accession>A0AAE1JTL2</accession>
<proteinExistence type="inferred from homology"/>
<dbReference type="InterPro" id="IPR005123">
    <property type="entry name" value="Oxoglu/Fe-dep_dioxygenase_dom"/>
</dbReference>
<protein>
    <recommendedName>
        <fullName evidence="6">Fe2OG dioxygenase domain-containing protein</fullName>
    </recommendedName>
</protein>
<dbReference type="EMBL" id="JAWXYG010000004">
    <property type="protein sequence ID" value="KAK4274142.1"/>
    <property type="molecule type" value="Genomic_DNA"/>
</dbReference>
<evidence type="ECO:0000313" key="8">
    <source>
        <dbReference type="Proteomes" id="UP001293593"/>
    </source>
</evidence>
<dbReference type="AlphaFoldDB" id="A0AAE1JTL2"/>
<gene>
    <name evidence="7" type="ORF">QN277_017417</name>
</gene>
<sequence length="339" mass="38221">MSVKGLVESNSLSSIPSKYVCPPIPEDSVCYESDIVIPTIDFSKLTSCDPRERSEATQLLGDSCRDWGFFFLINHGVSEAMMDEVFRGCESFFNLTEEEKKEFEGRSLMDPIRCGTSFNPDVEKSLFWRDYLKLLVHPRFHAPSKPPGLSEIIEEYCKKSRQVTEELLKGVSRSLGVEENYIHEKMNVRLGTQVFVVNYYPPCPSPELAKGLPEHTDHGLLTLLIQNDLDGLQVHHDGKWVPVCPPPNSFMINTGDHMEILTNGKYKSVVHRAMVNNRATRISVGTAHGPSLDTVVNPSSELITEAHPPAYRGITYKDYLLLQQSNPLHAKSCLDRIRI</sequence>
<comment type="caution">
    <text evidence="7">The sequence shown here is derived from an EMBL/GenBank/DDBJ whole genome shotgun (WGS) entry which is preliminary data.</text>
</comment>
<keyword evidence="3" id="KW-0847">Vitamin C</keyword>
<evidence type="ECO:0000256" key="4">
    <source>
        <dbReference type="ARBA" id="ARBA00023004"/>
    </source>
</evidence>
<dbReference type="InterPro" id="IPR027443">
    <property type="entry name" value="IPNS-like_sf"/>
</dbReference>
<dbReference type="Gene3D" id="2.60.120.330">
    <property type="entry name" value="B-lactam Antibiotic, Isopenicillin N Synthase, Chain"/>
    <property type="match status" value="1"/>
</dbReference>
<keyword evidence="2 5" id="KW-0479">Metal-binding</keyword>
<evidence type="ECO:0000256" key="1">
    <source>
        <dbReference type="ARBA" id="ARBA00008056"/>
    </source>
</evidence>
<evidence type="ECO:0000313" key="7">
    <source>
        <dbReference type="EMBL" id="KAK4274142.1"/>
    </source>
</evidence>
<dbReference type="Proteomes" id="UP001293593">
    <property type="component" value="Unassembled WGS sequence"/>
</dbReference>
<dbReference type="PANTHER" id="PTHR47991">
    <property type="entry name" value="OXOGLUTARATE/IRON-DEPENDENT DIOXYGENASE"/>
    <property type="match status" value="1"/>
</dbReference>
<evidence type="ECO:0000259" key="6">
    <source>
        <dbReference type="PROSITE" id="PS51471"/>
    </source>
</evidence>
<dbReference type="FunFam" id="2.60.120.330:FF:000134">
    <property type="entry name" value="Uncharacterized protein"/>
    <property type="match status" value="1"/>
</dbReference>
<reference evidence="7" key="1">
    <citation type="submission" date="2023-10" db="EMBL/GenBank/DDBJ databases">
        <title>Chromosome-level genome of the transformable northern wattle, Acacia crassicarpa.</title>
        <authorList>
            <person name="Massaro I."/>
            <person name="Sinha N.R."/>
            <person name="Poethig S."/>
            <person name="Leichty A.R."/>
        </authorList>
    </citation>
    <scope>NUCLEOTIDE SEQUENCE</scope>
    <source>
        <strain evidence="7">Acra3RX</strain>
        <tissue evidence="7">Leaf</tissue>
    </source>
</reference>
<evidence type="ECO:0000256" key="2">
    <source>
        <dbReference type="ARBA" id="ARBA00022723"/>
    </source>
</evidence>
<evidence type="ECO:0000256" key="5">
    <source>
        <dbReference type="RuleBase" id="RU003682"/>
    </source>
</evidence>
<evidence type="ECO:0000256" key="3">
    <source>
        <dbReference type="ARBA" id="ARBA00022896"/>
    </source>
</evidence>
<dbReference type="InterPro" id="IPR026992">
    <property type="entry name" value="DIOX_N"/>
</dbReference>
<dbReference type="Pfam" id="PF14226">
    <property type="entry name" value="DIOX_N"/>
    <property type="match status" value="1"/>
</dbReference>
<dbReference type="InterPro" id="IPR044861">
    <property type="entry name" value="IPNS-like_FE2OG_OXY"/>
</dbReference>
<dbReference type="GO" id="GO:0016491">
    <property type="term" value="F:oxidoreductase activity"/>
    <property type="evidence" value="ECO:0007669"/>
    <property type="project" value="UniProtKB-KW"/>
</dbReference>